<dbReference type="EMBL" id="BOOU01000076">
    <property type="protein sequence ID" value="GII80602.1"/>
    <property type="molecule type" value="Genomic_DNA"/>
</dbReference>
<dbReference type="Proteomes" id="UP000655287">
    <property type="component" value="Unassembled WGS sequence"/>
</dbReference>
<dbReference type="InterPro" id="IPR021530">
    <property type="entry name" value="AllH-like"/>
</dbReference>
<comment type="caution">
    <text evidence="2">The sequence shown here is derived from an EMBL/GenBank/DDBJ whole genome shotgun (WGS) entry which is preliminary data.</text>
</comment>
<dbReference type="AlphaFoldDB" id="A0A919RAX9"/>
<organism evidence="2 3">
    <name type="scientific">Sphaerisporangium rufum</name>
    <dbReference type="NCBI Taxonomy" id="1381558"/>
    <lineage>
        <taxon>Bacteria</taxon>
        <taxon>Bacillati</taxon>
        <taxon>Actinomycetota</taxon>
        <taxon>Actinomycetes</taxon>
        <taxon>Streptosporangiales</taxon>
        <taxon>Streptosporangiaceae</taxon>
        <taxon>Sphaerisporangium</taxon>
    </lineage>
</organism>
<evidence type="ECO:0008006" key="4">
    <source>
        <dbReference type="Google" id="ProtNLM"/>
    </source>
</evidence>
<protein>
    <recommendedName>
        <fullName evidence="4">DUF2877 domain-containing protein</fullName>
    </recommendedName>
</protein>
<evidence type="ECO:0000256" key="1">
    <source>
        <dbReference type="SAM" id="MobiDB-lite"/>
    </source>
</evidence>
<proteinExistence type="predicted"/>
<sequence length="318" mass="31856">MTTGMRTVRAQRPPARRKAFGAASVALRPVLEAARQPARVLAAFPQVVYLEVRTDLEPSVVAVVTGAATRLPNAVVVDALPATGAGEDAAVGDGAVELGRVTVGVRRWWDPAPPLGPVQAPALAAMLPAYDAACRGTGRGTGIDPAGAGALLAAGCARGSLLDAITAAERLMGLGPGLTPSGDDMLAGLLVALRHLGAATGAGRAVWVADWLAATVAFDAATRTTMISAALLRCAARGEACAEVLAVLRGLAGRGPLEPAVRRLLCVGHTSGADLAWGLRAGAAAVLALGRPAPGPPPGPPAGLKRLERPGAGVPTSR</sequence>
<dbReference type="Pfam" id="PF11392">
    <property type="entry name" value="AllH"/>
    <property type="match status" value="1"/>
</dbReference>
<feature type="region of interest" description="Disordered" evidence="1">
    <location>
        <begin position="292"/>
        <end position="318"/>
    </location>
</feature>
<name>A0A919RAX9_9ACTN</name>
<reference evidence="2" key="1">
    <citation type="submission" date="2021-01" db="EMBL/GenBank/DDBJ databases">
        <title>Whole genome shotgun sequence of Sphaerisporangium rufum NBRC 109079.</title>
        <authorList>
            <person name="Komaki H."/>
            <person name="Tamura T."/>
        </authorList>
    </citation>
    <scope>NUCLEOTIDE SEQUENCE</scope>
    <source>
        <strain evidence="2">NBRC 109079</strain>
    </source>
</reference>
<keyword evidence="3" id="KW-1185">Reference proteome</keyword>
<gene>
    <name evidence="2" type="ORF">Sru01_55840</name>
</gene>
<evidence type="ECO:0000313" key="2">
    <source>
        <dbReference type="EMBL" id="GII80602.1"/>
    </source>
</evidence>
<evidence type="ECO:0000313" key="3">
    <source>
        <dbReference type="Proteomes" id="UP000655287"/>
    </source>
</evidence>
<accession>A0A919RAX9</accession>